<dbReference type="AlphaFoldDB" id="A0A506Y125"/>
<evidence type="ECO:0000259" key="3">
    <source>
        <dbReference type="Pfam" id="PF00561"/>
    </source>
</evidence>
<gene>
    <name evidence="4" type="ORF">FJ657_06830</name>
</gene>
<organism evidence="4 5">
    <name type="scientific">Schumannella soli</name>
    <dbReference type="NCBI Taxonomy" id="2590779"/>
    <lineage>
        <taxon>Bacteria</taxon>
        <taxon>Bacillati</taxon>
        <taxon>Actinomycetota</taxon>
        <taxon>Actinomycetes</taxon>
        <taxon>Micrococcales</taxon>
        <taxon>Microbacteriaceae</taxon>
        <taxon>Schumannella</taxon>
    </lineage>
</organism>
<evidence type="ECO:0000313" key="4">
    <source>
        <dbReference type="EMBL" id="TPW75593.1"/>
    </source>
</evidence>
<dbReference type="GO" id="GO:0004601">
    <property type="term" value="F:peroxidase activity"/>
    <property type="evidence" value="ECO:0007669"/>
    <property type="project" value="UniProtKB-KW"/>
</dbReference>
<protein>
    <submittedName>
        <fullName evidence="4">Alpha/beta hydrolase</fullName>
    </submittedName>
</protein>
<dbReference type="InterPro" id="IPR029058">
    <property type="entry name" value="AB_hydrolase_fold"/>
</dbReference>
<evidence type="ECO:0000256" key="2">
    <source>
        <dbReference type="ARBA" id="ARBA00038128"/>
    </source>
</evidence>
<dbReference type="PANTHER" id="PTHR43433">
    <property type="entry name" value="HYDROLASE, ALPHA/BETA FOLD FAMILY PROTEIN"/>
    <property type="match status" value="1"/>
</dbReference>
<dbReference type="InterPro" id="IPR000073">
    <property type="entry name" value="AB_hydrolase_1"/>
</dbReference>
<dbReference type="InterPro" id="IPR050471">
    <property type="entry name" value="AB_hydrolase"/>
</dbReference>
<dbReference type="SUPFAM" id="SSF53474">
    <property type="entry name" value="alpha/beta-Hydrolases"/>
    <property type="match status" value="1"/>
</dbReference>
<comment type="caution">
    <text evidence="4">The sequence shown here is derived from an EMBL/GenBank/DDBJ whole genome shotgun (WGS) entry which is preliminary data.</text>
</comment>
<feature type="domain" description="AB hydrolase-1" evidence="3">
    <location>
        <begin position="26"/>
        <end position="262"/>
    </location>
</feature>
<proteinExistence type="inferred from homology"/>
<dbReference type="GO" id="GO:0016787">
    <property type="term" value="F:hydrolase activity"/>
    <property type="evidence" value="ECO:0007669"/>
    <property type="project" value="UniProtKB-KW"/>
</dbReference>
<sequence length="278" mass="30008">MAYISAGTDGGEPVEIHVEEHGSGQPVVLIHGYPLDGASWSAQQRALLDAGHRVITYDRRGFGRSTKTAGGYDYDTFAADLDAVLTQLEVKDAILVGFSMGTGEVARYLARYGTDRIAKVAFLGSLEPALQKSDDNPDGAIDQAFIDDSIAQVKKDREEWFQGFFADFFNLDENLGERISQEQLDAALASARKSGEVAAWAAIPTWGTDFRDDLAAITVPALILHGTSDNILPIDATARRFHAALPEADYIEVEGAPHGLLTTHADEVSRALVAFAAR</sequence>
<dbReference type="Gene3D" id="3.40.50.1820">
    <property type="entry name" value="alpha/beta hydrolase"/>
    <property type="match status" value="1"/>
</dbReference>
<dbReference type="EMBL" id="VHQG01000002">
    <property type="protein sequence ID" value="TPW75593.1"/>
    <property type="molecule type" value="Genomic_DNA"/>
</dbReference>
<dbReference type="InterPro" id="IPR000639">
    <property type="entry name" value="Epox_hydrolase-like"/>
</dbReference>
<dbReference type="PRINTS" id="PR00111">
    <property type="entry name" value="ABHYDROLASE"/>
</dbReference>
<evidence type="ECO:0000313" key="5">
    <source>
        <dbReference type="Proteomes" id="UP000316252"/>
    </source>
</evidence>
<keyword evidence="5" id="KW-1185">Reference proteome</keyword>
<name>A0A506Y125_9MICO</name>
<evidence type="ECO:0000256" key="1">
    <source>
        <dbReference type="ARBA" id="ARBA00022559"/>
    </source>
</evidence>
<dbReference type="Proteomes" id="UP000316252">
    <property type="component" value="Unassembled WGS sequence"/>
</dbReference>
<comment type="similarity">
    <text evidence="2">Belongs to the AB hydrolase superfamily. Bacterial non-heme haloperoxidase / perhydrolase family.</text>
</comment>
<dbReference type="PANTHER" id="PTHR43433:SF4">
    <property type="entry name" value="NON-HEME CHLOROPEROXIDASE-RELATED"/>
    <property type="match status" value="1"/>
</dbReference>
<dbReference type="OrthoDB" id="9785847at2"/>
<keyword evidence="4" id="KW-0378">Hydrolase</keyword>
<accession>A0A506Y125</accession>
<keyword evidence="1" id="KW-0560">Oxidoreductase</keyword>
<dbReference type="PRINTS" id="PR00412">
    <property type="entry name" value="EPOXHYDRLASE"/>
</dbReference>
<keyword evidence="1" id="KW-0575">Peroxidase</keyword>
<dbReference type="FunFam" id="3.40.50.1820:FF:000205">
    <property type="entry name" value="Non-haem bromoperoxidase BPO-A2"/>
    <property type="match status" value="1"/>
</dbReference>
<dbReference type="RefSeq" id="WP_141162953.1">
    <property type="nucleotide sequence ID" value="NZ_VHQG01000002.1"/>
</dbReference>
<dbReference type="Pfam" id="PF00561">
    <property type="entry name" value="Abhydrolase_1"/>
    <property type="match status" value="1"/>
</dbReference>
<reference evidence="4 5" key="1">
    <citation type="submission" date="2019-06" db="EMBL/GenBank/DDBJ databases">
        <authorList>
            <person name="Li F."/>
        </authorList>
    </citation>
    <scope>NUCLEOTIDE SEQUENCE [LARGE SCALE GENOMIC DNA]</scope>
    <source>
        <strain evidence="4 5">10F1D-1</strain>
    </source>
</reference>